<dbReference type="AlphaFoldDB" id="A0AAJ4TC68"/>
<evidence type="ECO:0000313" key="1">
    <source>
        <dbReference type="EMBL" id="QTG15720.1"/>
    </source>
</evidence>
<gene>
    <name evidence="1" type="ORF">G6M86_20980</name>
</gene>
<organism evidence="1 2">
    <name type="scientific">Agrobacterium tumefaciens</name>
    <dbReference type="NCBI Taxonomy" id="358"/>
    <lineage>
        <taxon>Bacteria</taxon>
        <taxon>Pseudomonadati</taxon>
        <taxon>Pseudomonadota</taxon>
        <taxon>Alphaproteobacteria</taxon>
        <taxon>Hyphomicrobiales</taxon>
        <taxon>Rhizobiaceae</taxon>
        <taxon>Rhizobium/Agrobacterium group</taxon>
        <taxon>Agrobacterium</taxon>
        <taxon>Agrobacterium tumefaciens complex</taxon>
    </lineage>
</organism>
<dbReference type="EMBL" id="CP049217">
    <property type="protein sequence ID" value="QTG15720.1"/>
    <property type="molecule type" value="Genomic_DNA"/>
</dbReference>
<accession>A0AAJ4TC68</accession>
<dbReference type="RefSeq" id="WP_333722236.1">
    <property type="nucleotide sequence ID" value="NZ_CP049217.1"/>
</dbReference>
<name>A0AAJ4TC68_AGRTU</name>
<proteinExistence type="predicted"/>
<sequence length="118" mass="13735">MQLEDYTNGMSLGEMFPEGVPMITEDDQYSRTVTTRFGNKLDIKTYFKKPELFLDEIKEQANNFSRTSSMGNMVQLAHIPTAMYMNMQAQGMIDDKKYMNRFLNNSDYAAFRTNTLRV</sequence>
<evidence type="ECO:0000313" key="2">
    <source>
        <dbReference type="Proteomes" id="UP000663946"/>
    </source>
</evidence>
<protein>
    <submittedName>
        <fullName evidence="1">Uncharacterized protein</fullName>
    </submittedName>
</protein>
<dbReference type="Proteomes" id="UP000663946">
    <property type="component" value="Chromosome 2"/>
</dbReference>
<reference evidence="1" key="1">
    <citation type="submission" date="2020-02" db="EMBL/GenBank/DDBJ databases">
        <title>Unexpected conservation and global transmission of agrobacterial virulence plasmids.</title>
        <authorList>
            <person name="Weisberg A.J."/>
            <person name="Davis E.W. II"/>
            <person name="Tabima J.R."/>
            <person name="Belcher M.S."/>
            <person name="Miller M."/>
            <person name="Kuo C.-H."/>
            <person name="Loper J.E."/>
            <person name="Grunwald N.J."/>
            <person name="Putnam M.L."/>
            <person name="Chang J.H."/>
        </authorList>
    </citation>
    <scope>NUCLEOTIDE SEQUENCE</scope>
    <source>
        <strain evidence="1">Q15/94</strain>
    </source>
</reference>